<evidence type="ECO:0000256" key="3">
    <source>
        <dbReference type="ARBA" id="ARBA00022448"/>
    </source>
</evidence>
<keyword evidence="11" id="KW-1185">Reference proteome</keyword>
<dbReference type="InterPro" id="IPR000522">
    <property type="entry name" value="ABC_transptr_permease_BtuC"/>
</dbReference>
<evidence type="ECO:0000256" key="1">
    <source>
        <dbReference type="ARBA" id="ARBA00004651"/>
    </source>
</evidence>
<dbReference type="FunFam" id="1.10.3470.10:FF:000001">
    <property type="entry name" value="Vitamin B12 ABC transporter permease BtuC"/>
    <property type="match status" value="1"/>
</dbReference>
<gene>
    <name evidence="10" type="ORF">F7O44_18235</name>
</gene>
<evidence type="ECO:0000256" key="6">
    <source>
        <dbReference type="ARBA" id="ARBA00022989"/>
    </source>
</evidence>
<dbReference type="EMBL" id="WLZY01000006">
    <property type="protein sequence ID" value="NDL59008.1"/>
    <property type="molecule type" value="Genomic_DNA"/>
</dbReference>
<accession>A0A7K3M9B6</accession>
<feature type="transmembrane region" description="Helical" evidence="9">
    <location>
        <begin position="131"/>
        <end position="152"/>
    </location>
</feature>
<dbReference type="CDD" id="cd06550">
    <property type="entry name" value="TM_ABC_iron-siderophores_like"/>
    <property type="match status" value="1"/>
</dbReference>
<feature type="transmembrane region" description="Helical" evidence="9">
    <location>
        <begin position="281"/>
        <end position="309"/>
    </location>
</feature>
<evidence type="ECO:0000256" key="5">
    <source>
        <dbReference type="ARBA" id="ARBA00022692"/>
    </source>
</evidence>
<comment type="similarity">
    <text evidence="2">Belongs to the binding-protein-dependent transport system permease family. FecCD subfamily.</text>
</comment>
<feature type="transmembrane region" description="Helical" evidence="9">
    <location>
        <begin position="158"/>
        <end position="178"/>
    </location>
</feature>
<protein>
    <submittedName>
        <fullName evidence="10">Iron chelate uptake ABC transporter family permease subunit</fullName>
    </submittedName>
</protein>
<dbReference type="Gene3D" id="1.10.3470.10">
    <property type="entry name" value="ABC transporter involved in vitamin B12 uptake, BtuC"/>
    <property type="match status" value="1"/>
</dbReference>
<dbReference type="GO" id="GO:0022857">
    <property type="term" value="F:transmembrane transporter activity"/>
    <property type="evidence" value="ECO:0007669"/>
    <property type="project" value="InterPro"/>
</dbReference>
<feature type="transmembrane region" description="Helical" evidence="9">
    <location>
        <begin position="233"/>
        <end position="254"/>
    </location>
</feature>
<dbReference type="Proteomes" id="UP000460435">
    <property type="component" value="Unassembled WGS sequence"/>
</dbReference>
<feature type="transmembrane region" description="Helical" evidence="9">
    <location>
        <begin position="190"/>
        <end position="213"/>
    </location>
</feature>
<dbReference type="RefSeq" id="WP_162451703.1">
    <property type="nucleotide sequence ID" value="NZ_WLZY01000006.1"/>
</dbReference>
<evidence type="ECO:0000256" key="8">
    <source>
        <dbReference type="SAM" id="MobiDB-lite"/>
    </source>
</evidence>
<proteinExistence type="inferred from homology"/>
<evidence type="ECO:0000256" key="4">
    <source>
        <dbReference type="ARBA" id="ARBA00022475"/>
    </source>
</evidence>
<dbReference type="Pfam" id="PF01032">
    <property type="entry name" value="FecCD"/>
    <property type="match status" value="1"/>
</dbReference>
<comment type="subcellular location">
    <subcellularLocation>
        <location evidence="1">Cell membrane</location>
        <topology evidence="1">Multi-pass membrane protein</topology>
    </subcellularLocation>
</comment>
<feature type="transmembrane region" description="Helical" evidence="9">
    <location>
        <begin position="48"/>
        <end position="69"/>
    </location>
</feature>
<evidence type="ECO:0000313" key="11">
    <source>
        <dbReference type="Proteomes" id="UP000460435"/>
    </source>
</evidence>
<keyword evidence="4" id="KW-1003">Cell membrane</keyword>
<evidence type="ECO:0000256" key="9">
    <source>
        <dbReference type="SAM" id="Phobius"/>
    </source>
</evidence>
<evidence type="ECO:0000256" key="7">
    <source>
        <dbReference type="ARBA" id="ARBA00023136"/>
    </source>
</evidence>
<comment type="caution">
    <text evidence="10">The sequence shown here is derived from an EMBL/GenBank/DDBJ whole genome shotgun (WGS) entry which is preliminary data.</text>
</comment>
<organism evidence="10 11">
    <name type="scientific">Phytoactinopolyspora mesophila</name>
    <dbReference type="NCBI Taxonomy" id="2650750"/>
    <lineage>
        <taxon>Bacteria</taxon>
        <taxon>Bacillati</taxon>
        <taxon>Actinomycetota</taxon>
        <taxon>Actinomycetes</taxon>
        <taxon>Jiangellales</taxon>
        <taxon>Jiangellaceae</taxon>
        <taxon>Phytoactinopolyspora</taxon>
    </lineage>
</organism>
<feature type="transmembrane region" description="Helical" evidence="9">
    <location>
        <begin position="103"/>
        <end position="124"/>
    </location>
</feature>
<evidence type="ECO:0000256" key="2">
    <source>
        <dbReference type="ARBA" id="ARBA00007935"/>
    </source>
</evidence>
<sequence length="377" mass="39040">MRSREAEQGDAAPTGTAPESDTTDTREGAHTPPSTRAIVARPRIRRRAIVALITLTTLLAGAVILAVSIGPIRIPFTETIQIVLGDRSGEYASIIDTIRLPRVLVGLFVGAALGVAGAVMQALFRNPLAEPGVLGVSSGAAVAAVAVIVTGATARGAWVLPLGAFAGALGALILVYAVASARRDRSIATLLLIGIALNALFGAVVSAMVTNAPDDDTLRGVVFWLNGDLVARTWSHVQMVAIPVAVALAAVLVFTRDLNVMLLGETQAQASGVDVIRLRRVLLVLAAVLTGAAVAVAGIIGFVGLVVPHLIRLVLGPDHRLLLPSAALLGGTFLVLADLVARMLFSPITLQTGTVTAFIGAPVFLLLVLRRRRAPRA</sequence>
<reference evidence="10 11" key="1">
    <citation type="submission" date="2019-11" db="EMBL/GenBank/DDBJ databases">
        <authorList>
            <person name="Li X.-J."/>
            <person name="Feng X.-M."/>
        </authorList>
    </citation>
    <scope>NUCLEOTIDE SEQUENCE [LARGE SCALE GENOMIC DNA]</scope>
    <source>
        <strain evidence="10 11">XMNu-373</strain>
    </source>
</reference>
<dbReference type="InterPro" id="IPR037294">
    <property type="entry name" value="ABC_BtuC-like"/>
</dbReference>
<evidence type="ECO:0000313" key="10">
    <source>
        <dbReference type="EMBL" id="NDL59008.1"/>
    </source>
</evidence>
<dbReference type="GO" id="GO:0005886">
    <property type="term" value="C:plasma membrane"/>
    <property type="evidence" value="ECO:0007669"/>
    <property type="project" value="UniProtKB-SubCell"/>
</dbReference>
<keyword evidence="6 9" id="KW-1133">Transmembrane helix</keyword>
<feature type="transmembrane region" description="Helical" evidence="9">
    <location>
        <begin position="348"/>
        <end position="369"/>
    </location>
</feature>
<keyword evidence="7 9" id="KW-0472">Membrane</keyword>
<dbReference type="PANTHER" id="PTHR30472">
    <property type="entry name" value="FERRIC ENTEROBACTIN TRANSPORT SYSTEM PERMEASE PROTEIN"/>
    <property type="match status" value="1"/>
</dbReference>
<dbReference type="AlphaFoldDB" id="A0A7K3M9B6"/>
<dbReference type="PANTHER" id="PTHR30472:SF25">
    <property type="entry name" value="ABC TRANSPORTER PERMEASE PROTEIN MJ0876-RELATED"/>
    <property type="match status" value="1"/>
</dbReference>
<name>A0A7K3M9B6_9ACTN</name>
<feature type="region of interest" description="Disordered" evidence="8">
    <location>
        <begin position="1"/>
        <end position="37"/>
    </location>
</feature>
<keyword evidence="5 9" id="KW-0812">Transmembrane</keyword>
<keyword evidence="3" id="KW-0813">Transport</keyword>
<dbReference type="SUPFAM" id="SSF81345">
    <property type="entry name" value="ABC transporter involved in vitamin B12 uptake, BtuC"/>
    <property type="match status" value="1"/>
</dbReference>